<evidence type="ECO:0000313" key="1">
    <source>
        <dbReference type="EMBL" id="DAE28475.1"/>
    </source>
</evidence>
<sequence>MVAYIATNTKEMDKETLVNNLKEAGFIQTRD</sequence>
<protein>
    <submittedName>
        <fullName evidence="1">Polysaccharide biosynthesis protein C-terminal</fullName>
    </submittedName>
</protein>
<organism evidence="1">
    <name type="scientific">virus sp. ct9pU4</name>
    <dbReference type="NCBI Taxonomy" id="2828248"/>
    <lineage>
        <taxon>Viruses</taxon>
    </lineage>
</organism>
<dbReference type="EMBL" id="BK059087">
    <property type="protein sequence ID" value="DAE28475.1"/>
    <property type="molecule type" value="Genomic_DNA"/>
</dbReference>
<name>A0A8S5RBE7_9VIRU</name>
<reference evidence="1" key="1">
    <citation type="journal article" date="2021" name="Proc. Natl. Acad. Sci. U.S.A.">
        <title>A Catalog of Tens of Thousands of Viruses from Human Metagenomes Reveals Hidden Associations with Chronic Diseases.</title>
        <authorList>
            <person name="Tisza M.J."/>
            <person name="Buck C.B."/>
        </authorList>
    </citation>
    <scope>NUCLEOTIDE SEQUENCE</scope>
    <source>
        <strain evidence="1">Ct9pU4</strain>
    </source>
</reference>
<accession>A0A8S5RBE7</accession>
<proteinExistence type="predicted"/>